<dbReference type="InterPro" id="IPR028098">
    <property type="entry name" value="Glyco_trans_4-like_N"/>
</dbReference>
<keyword evidence="3" id="KW-1185">Reference proteome</keyword>
<evidence type="ECO:0000313" key="3">
    <source>
        <dbReference type="Proteomes" id="UP001595818"/>
    </source>
</evidence>
<protein>
    <submittedName>
        <fullName evidence="2">Glycosyltransferase</fullName>
        <ecNumber evidence="2">2.4.-.-</ecNumber>
    </submittedName>
</protein>
<dbReference type="EMBL" id="JBHSJJ010000007">
    <property type="protein sequence ID" value="MFC4872895.1"/>
    <property type="molecule type" value="Genomic_DNA"/>
</dbReference>
<keyword evidence="2" id="KW-0808">Transferase</keyword>
<dbReference type="Proteomes" id="UP001595818">
    <property type="component" value="Unassembled WGS sequence"/>
</dbReference>
<dbReference type="SUPFAM" id="SSF53756">
    <property type="entry name" value="UDP-Glycosyltransferase/glycogen phosphorylase"/>
    <property type="match status" value="1"/>
</dbReference>
<name>A0ABV9T2D5_9BACT</name>
<reference evidence="3" key="1">
    <citation type="journal article" date="2019" name="Int. J. Syst. Evol. Microbiol.">
        <title>The Global Catalogue of Microorganisms (GCM) 10K type strain sequencing project: providing services to taxonomists for standard genome sequencing and annotation.</title>
        <authorList>
            <consortium name="The Broad Institute Genomics Platform"/>
            <consortium name="The Broad Institute Genome Sequencing Center for Infectious Disease"/>
            <person name="Wu L."/>
            <person name="Ma J."/>
        </authorList>
    </citation>
    <scope>NUCLEOTIDE SEQUENCE [LARGE SCALE GENOMIC DNA]</scope>
    <source>
        <strain evidence="3">CGMCC 4.7466</strain>
    </source>
</reference>
<feature type="domain" description="Glycosyltransferase subfamily 4-like N-terminal" evidence="1">
    <location>
        <begin position="40"/>
        <end position="157"/>
    </location>
</feature>
<dbReference type="Pfam" id="PF13692">
    <property type="entry name" value="Glyco_trans_1_4"/>
    <property type="match status" value="1"/>
</dbReference>
<dbReference type="EC" id="2.4.-.-" evidence="2"/>
<dbReference type="Gene3D" id="3.40.50.2000">
    <property type="entry name" value="Glycogen Phosphorylase B"/>
    <property type="match status" value="2"/>
</dbReference>
<accession>A0ABV9T2D5</accession>
<evidence type="ECO:0000313" key="2">
    <source>
        <dbReference type="EMBL" id="MFC4872895.1"/>
    </source>
</evidence>
<gene>
    <name evidence="2" type="ORF">ACFPFU_14455</name>
</gene>
<dbReference type="Pfam" id="PF13439">
    <property type="entry name" value="Glyco_transf_4"/>
    <property type="match status" value="1"/>
</dbReference>
<dbReference type="GO" id="GO:0016757">
    <property type="term" value="F:glycosyltransferase activity"/>
    <property type="evidence" value="ECO:0007669"/>
    <property type="project" value="UniProtKB-KW"/>
</dbReference>
<dbReference type="InterPro" id="IPR050194">
    <property type="entry name" value="Glycosyltransferase_grp1"/>
</dbReference>
<keyword evidence="2" id="KW-0328">Glycosyltransferase</keyword>
<comment type="caution">
    <text evidence="2">The sequence shown here is derived from an EMBL/GenBank/DDBJ whole genome shotgun (WGS) entry which is preliminary data.</text>
</comment>
<proteinExistence type="predicted"/>
<dbReference type="PANTHER" id="PTHR45947">
    <property type="entry name" value="SULFOQUINOVOSYL TRANSFERASE SQD2"/>
    <property type="match status" value="1"/>
</dbReference>
<dbReference type="RefSeq" id="WP_377065474.1">
    <property type="nucleotide sequence ID" value="NZ_JBHSJJ010000007.1"/>
</dbReference>
<sequence>MKKLKILFVCSGNSKDYDIAPFIKVQGESLKKSKVEVDYYPIIGKGLWGYIKAGTRLRRFLKDKNYDVIHAHFSLSGWAAIIGSRNTPVVLSLMGDDAQGDHVGVDKITLKSRIFMFSTKLIQPFVDIIISKSQNLEKHVYLKHKSFLIPNGIDTDRFKPSTRIQKQELGLDSCQKYVLFLGNKSRIGKNFPLAQKAVSYLNLPDVELINPFPIPHNDIPKYLNAVNVLVVPSYMEGSPNVVKEAMACNCPIVATDVGDVKWVIGGTEGCFLSSFEITDFGEKIRLALDFSEKKGRTNGRQRIIQLGLDTNTIAKKLIDIYKHVI</sequence>
<organism evidence="2 3">
    <name type="scientific">Negadavirga shengliensis</name>
    <dbReference type="NCBI Taxonomy" id="1389218"/>
    <lineage>
        <taxon>Bacteria</taxon>
        <taxon>Pseudomonadati</taxon>
        <taxon>Bacteroidota</taxon>
        <taxon>Cytophagia</taxon>
        <taxon>Cytophagales</taxon>
        <taxon>Cyclobacteriaceae</taxon>
        <taxon>Negadavirga</taxon>
    </lineage>
</organism>
<evidence type="ECO:0000259" key="1">
    <source>
        <dbReference type="Pfam" id="PF13439"/>
    </source>
</evidence>
<dbReference type="PANTHER" id="PTHR45947:SF15">
    <property type="entry name" value="TEICHURONIC ACID BIOSYNTHESIS GLYCOSYLTRANSFERASE TUAC-RELATED"/>
    <property type="match status" value="1"/>
</dbReference>